<dbReference type="RefSeq" id="WP_244590447.1">
    <property type="nucleotide sequence ID" value="NZ_CAWNRH010000132.1"/>
</dbReference>
<name>A0A2D0KBU5_9GAMM</name>
<sequence>MLKKIAAFLFLVSTVASSASFDCAKATSKTEKLICATPILSQADDALLIAYTHAKIATDNSDGFKALVRKNWKLREKNCDTVKCLQDWYRQSSEIYHRIAATREEGEKANSTYFYNTSAKFKGTLK</sequence>
<feature type="chain" id="PRO_5013379423" evidence="1">
    <location>
        <begin position="19"/>
        <end position="126"/>
    </location>
</feature>
<evidence type="ECO:0000256" key="1">
    <source>
        <dbReference type="SAM" id="SignalP"/>
    </source>
</evidence>
<dbReference type="EMBL" id="NJAJ01000055">
    <property type="protein sequence ID" value="PHM60677.1"/>
    <property type="molecule type" value="Genomic_DNA"/>
</dbReference>
<comment type="caution">
    <text evidence="2">The sequence shown here is derived from an EMBL/GenBank/DDBJ whole genome shotgun (WGS) entry which is preliminary data.</text>
</comment>
<reference evidence="2 3" key="1">
    <citation type="journal article" date="2017" name="Nat. Microbiol.">
        <title>Natural product diversity associated with the nematode symbionts Photorhabdus and Xenorhabdus.</title>
        <authorList>
            <person name="Tobias N.J."/>
            <person name="Wolff H."/>
            <person name="Djahanschiri B."/>
            <person name="Grundmann F."/>
            <person name="Kronenwerth M."/>
            <person name="Shi Y.M."/>
            <person name="Simonyi S."/>
            <person name="Grun P."/>
            <person name="Shapiro-Ilan D."/>
            <person name="Pidot S.J."/>
            <person name="Stinear T.P."/>
            <person name="Ebersberger I."/>
            <person name="Bode H.B."/>
        </authorList>
    </citation>
    <scope>NUCLEOTIDE SEQUENCE [LARGE SCALE GENOMIC DNA]</scope>
    <source>
        <strain evidence="2 3">DSM 17904</strain>
    </source>
</reference>
<evidence type="ECO:0000313" key="2">
    <source>
        <dbReference type="EMBL" id="PHM60677.1"/>
    </source>
</evidence>
<keyword evidence="3" id="KW-1185">Reference proteome</keyword>
<dbReference type="Proteomes" id="UP000222366">
    <property type="component" value="Unassembled WGS sequence"/>
</dbReference>
<proteinExistence type="predicted"/>
<feature type="signal peptide" evidence="1">
    <location>
        <begin position="1"/>
        <end position="18"/>
    </location>
</feature>
<accession>A0A2D0KBU5</accession>
<organism evidence="2 3">
    <name type="scientific">Xenorhabdus stockiae</name>
    <dbReference type="NCBI Taxonomy" id="351614"/>
    <lineage>
        <taxon>Bacteria</taxon>
        <taxon>Pseudomonadati</taxon>
        <taxon>Pseudomonadota</taxon>
        <taxon>Gammaproteobacteria</taxon>
        <taxon>Enterobacterales</taxon>
        <taxon>Morganellaceae</taxon>
        <taxon>Xenorhabdus</taxon>
    </lineage>
</organism>
<protein>
    <submittedName>
        <fullName evidence="2">Periplasmic protein</fullName>
    </submittedName>
</protein>
<evidence type="ECO:0000313" key="3">
    <source>
        <dbReference type="Proteomes" id="UP000222366"/>
    </source>
</evidence>
<gene>
    <name evidence="2" type="ORF">Xsto_03788</name>
</gene>
<keyword evidence="1" id="KW-0732">Signal</keyword>
<dbReference type="AlphaFoldDB" id="A0A2D0KBU5"/>